<reference evidence="1" key="1">
    <citation type="submission" date="2021-10" db="EMBL/GenBank/DDBJ databases">
        <title>Psilocybe cubensis genome.</title>
        <authorList>
            <person name="Mckernan K.J."/>
            <person name="Crawford S."/>
            <person name="Trippe A."/>
            <person name="Kane L.T."/>
            <person name="Mclaughlin S."/>
        </authorList>
    </citation>
    <scope>NUCLEOTIDE SEQUENCE</scope>
    <source>
        <strain evidence="1">MGC-MH-2018</strain>
    </source>
</reference>
<evidence type="ECO:0000313" key="1">
    <source>
        <dbReference type="EMBL" id="KAH9479151.1"/>
    </source>
</evidence>
<dbReference type="Proteomes" id="UP000664032">
    <property type="component" value="Unassembled WGS sequence"/>
</dbReference>
<keyword evidence="2" id="KW-1185">Reference proteome</keyword>
<protein>
    <submittedName>
        <fullName evidence="1">Uncharacterized protein</fullName>
    </submittedName>
</protein>
<gene>
    <name evidence="1" type="ORF">JR316_0007734</name>
</gene>
<name>A0ACB8GU06_PSICU</name>
<proteinExistence type="predicted"/>
<comment type="caution">
    <text evidence="1">The sequence shown here is derived from an EMBL/GenBank/DDBJ whole genome shotgun (WGS) entry which is preliminary data.</text>
</comment>
<accession>A0ACB8GU06</accession>
<organism evidence="1 2">
    <name type="scientific">Psilocybe cubensis</name>
    <name type="common">Psychedelic mushroom</name>
    <name type="synonym">Stropharia cubensis</name>
    <dbReference type="NCBI Taxonomy" id="181762"/>
    <lineage>
        <taxon>Eukaryota</taxon>
        <taxon>Fungi</taxon>
        <taxon>Dikarya</taxon>
        <taxon>Basidiomycota</taxon>
        <taxon>Agaricomycotina</taxon>
        <taxon>Agaricomycetes</taxon>
        <taxon>Agaricomycetidae</taxon>
        <taxon>Agaricales</taxon>
        <taxon>Agaricineae</taxon>
        <taxon>Strophariaceae</taxon>
        <taxon>Psilocybe</taxon>
    </lineage>
</organism>
<evidence type="ECO:0000313" key="2">
    <source>
        <dbReference type="Proteomes" id="UP000664032"/>
    </source>
</evidence>
<dbReference type="EMBL" id="JAFIQS020000007">
    <property type="protein sequence ID" value="KAH9479151.1"/>
    <property type="molecule type" value="Genomic_DNA"/>
</dbReference>
<sequence>MDAPLSPPLRIHPISETPLTTRTAQKTTEAFLRDFQARSTSAQGGNTAVTVQLQKLANALKEERKKSKKDAAPL</sequence>